<name>A0A370L6Z0_9HYPH</name>
<dbReference type="Proteomes" id="UP000255207">
    <property type="component" value="Unassembled WGS sequence"/>
</dbReference>
<feature type="coiled-coil region" evidence="1">
    <location>
        <begin position="411"/>
        <end position="459"/>
    </location>
</feature>
<sequence>MNDQTKRIRQRTRAAPAKHARDGFLVLGMHRSGTSAISGTLARLGATPPKTLMFGGADNPKGHWESNVITAMHDELLASAGSHWSDWRSFNADWYDTPIAGRFKEQAKTLLASEFGDAPIFVLKDPRICRFAGFWLDIFAEEDITPRLILPVRSPLEVARSLKARDGSPLSHGLLLWLRHALDAEAATREMTRAVLPWNAFLKDWQEQASQVALKLNIQWPRLTDLIAAEVDGFLTVELKHENVSNDEAQLHPEMHEWVMASYQALLELASNPESNSARATLDDIRIRFDDATRLFGRDLGSLEHQIKDLTDALSGERLAREQESQRHVNNLAEEQGTYQQKIVELETQFEAQQTQANETRHHLEETLREEAQKHALERQHLNELLASKVEALQEQHLAYDQLRVQHDTLVEEHAAHIAQHERERSELSCQIEEAKAQIDEAEARRINLEASFAEMQTHANLLQGKLDRLRTHPFRSVLRWLTGKDI</sequence>
<dbReference type="OrthoDB" id="9816424at2"/>
<accession>A0A370L6Z0</accession>
<organism evidence="2 3">
    <name type="scientific">Bosea caraganae</name>
    <dbReference type="NCBI Taxonomy" id="2763117"/>
    <lineage>
        <taxon>Bacteria</taxon>
        <taxon>Pseudomonadati</taxon>
        <taxon>Pseudomonadota</taxon>
        <taxon>Alphaproteobacteria</taxon>
        <taxon>Hyphomicrobiales</taxon>
        <taxon>Boseaceae</taxon>
        <taxon>Bosea</taxon>
    </lineage>
</organism>
<dbReference type="EMBL" id="QQTP01000005">
    <property type="protein sequence ID" value="RDJ25403.1"/>
    <property type="molecule type" value="Genomic_DNA"/>
</dbReference>
<evidence type="ECO:0000256" key="1">
    <source>
        <dbReference type="SAM" id="Coils"/>
    </source>
</evidence>
<gene>
    <name evidence="2" type="ORF">DWE98_11790</name>
</gene>
<protein>
    <recommendedName>
        <fullName evidence="4">Sulfotransferase family protein</fullName>
    </recommendedName>
</protein>
<evidence type="ECO:0000313" key="2">
    <source>
        <dbReference type="EMBL" id="RDJ25403.1"/>
    </source>
</evidence>
<dbReference type="Gene3D" id="3.40.50.300">
    <property type="entry name" value="P-loop containing nucleotide triphosphate hydrolases"/>
    <property type="match status" value="1"/>
</dbReference>
<reference evidence="3" key="1">
    <citation type="submission" date="2018-07" db="EMBL/GenBank/DDBJ databases">
        <authorList>
            <person name="Safronova V.I."/>
            <person name="Chirak E.R."/>
            <person name="Sazanova A.L."/>
        </authorList>
    </citation>
    <scope>NUCLEOTIDE SEQUENCE [LARGE SCALE GENOMIC DNA]</scope>
    <source>
        <strain evidence="3">RCAM04685</strain>
    </source>
</reference>
<dbReference type="AlphaFoldDB" id="A0A370L6Z0"/>
<evidence type="ECO:0000313" key="3">
    <source>
        <dbReference type="Proteomes" id="UP000255207"/>
    </source>
</evidence>
<keyword evidence="3" id="KW-1185">Reference proteome</keyword>
<dbReference type="RefSeq" id="WP_114829449.1">
    <property type="nucleotide sequence ID" value="NZ_QQTO01000021.1"/>
</dbReference>
<comment type="caution">
    <text evidence="2">The sequence shown here is derived from an EMBL/GenBank/DDBJ whole genome shotgun (WGS) entry which is preliminary data.</text>
</comment>
<dbReference type="SUPFAM" id="SSF52540">
    <property type="entry name" value="P-loop containing nucleoside triphosphate hydrolases"/>
    <property type="match status" value="1"/>
</dbReference>
<dbReference type="InterPro" id="IPR027417">
    <property type="entry name" value="P-loop_NTPase"/>
</dbReference>
<proteinExistence type="predicted"/>
<keyword evidence="1" id="KW-0175">Coiled coil</keyword>
<evidence type="ECO:0008006" key="4">
    <source>
        <dbReference type="Google" id="ProtNLM"/>
    </source>
</evidence>